<dbReference type="PANTHER" id="PTHR43166:SF6">
    <property type="entry name" value="PHOSPHONATES IMPORT ATP-BINDING PROTEIN PHNC"/>
    <property type="match status" value="1"/>
</dbReference>
<dbReference type="RefSeq" id="WP_166172572.1">
    <property type="nucleotide sequence ID" value="NZ_CP045119.1"/>
</dbReference>
<dbReference type="Proteomes" id="UP000501452">
    <property type="component" value="Chromosome"/>
</dbReference>
<keyword evidence="2" id="KW-1003">Cell membrane</keyword>
<dbReference type="GO" id="GO:0005524">
    <property type="term" value="F:ATP binding"/>
    <property type="evidence" value="ECO:0007669"/>
    <property type="project" value="UniProtKB-KW"/>
</dbReference>
<dbReference type="InterPro" id="IPR027417">
    <property type="entry name" value="P-loop_NTPase"/>
</dbReference>
<dbReference type="NCBIfam" id="TIGR02315">
    <property type="entry name" value="ABC_phnC"/>
    <property type="match status" value="1"/>
</dbReference>
<evidence type="ECO:0000256" key="3">
    <source>
        <dbReference type="ARBA" id="ARBA00022741"/>
    </source>
</evidence>
<dbReference type="InterPro" id="IPR003439">
    <property type="entry name" value="ABC_transporter-like_ATP-bd"/>
</dbReference>
<dbReference type="EMBL" id="CP045119">
    <property type="protein sequence ID" value="QIN81320.1"/>
    <property type="molecule type" value="Genomic_DNA"/>
</dbReference>
<gene>
    <name evidence="8" type="primary">phnC</name>
    <name evidence="8" type="ORF">GBA63_00790</name>
</gene>
<organism evidence="8 9">
    <name type="scientific">Rubrobacter tropicus</name>
    <dbReference type="NCBI Taxonomy" id="2653851"/>
    <lineage>
        <taxon>Bacteria</taxon>
        <taxon>Bacillati</taxon>
        <taxon>Actinomycetota</taxon>
        <taxon>Rubrobacteria</taxon>
        <taxon>Rubrobacterales</taxon>
        <taxon>Rubrobacteraceae</taxon>
        <taxon>Rubrobacter</taxon>
    </lineage>
</organism>
<dbReference type="InterPro" id="IPR017871">
    <property type="entry name" value="ABC_transporter-like_CS"/>
</dbReference>
<dbReference type="InterPro" id="IPR003593">
    <property type="entry name" value="AAA+_ATPase"/>
</dbReference>
<sequence length="254" mass="27774">MAAYVEVKSLSKTYPNGTRALRDVSFSMDHGEFAVIVGKSGAGKSTLLRCMNSLTEPSGGGVEVDGRSVTGLSGRALRSARKEMGFVFQQFNLVKRISALNNVLCGMLSEMPTMRSVFRRFTDEERLHALDCLDKVGLADRAHQRADTLSGGQQQRVAIARALAQGPKVVLADEPVASLDPESARTVMDALRYLATEEGMAVFCNLHQVNLAGRYADRILGMRDGELVLDRRSGRLERDEVRAVYGAEMQEAFA</sequence>
<dbReference type="GO" id="GO:0015416">
    <property type="term" value="F:ABC-type phosphonate transporter activity"/>
    <property type="evidence" value="ECO:0007669"/>
    <property type="project" value="InterPro"/>
</dbReference>
<keyword evidence="4 8" id="KW-0067">ATP-binding</keyword>
<dbReference type="CDD" id="cd03256">
    <property type="entry name" value="ABC_PhnC_transporter"/>
    <property type="match status" value="1"/>
</dbReference>
<dbReference type="KEGG" id="rub:GBA63_00790"/>
<accession>A0A6G8Q4E5</accession>
<dbReference type="Gene3D" id="3.40.50.300">
    <property type="entry name" value="P-loop containing nucleotide triphosphate hydrolases"/>
    <property type="match status" value="1"/>
</dbReference>
<evidence type="ECO:0000256" key="4">
    <source>
        <dbReference type="ARBA" id="ARBA00022840"/>
    </source>
</evidence>
<keyword evidence="5" id="KW-1278">Translocase</keyword>
<evidence type="ECO:0000256" key="1">
    <source>
        <dbReference type="ARBA" id="ARBA00022448"/>
    </source>
</evidence>
<evidence type="ECO:0000313" key="8">
    <source>
        <dbReference type="EMBL" id="QIN81320.1"/>
    </source>
</evidence>
<dbReference type="PROSITE" id="PS00211">
    <property type="entry name" value="ABC_TRANSPORTER_1"/>
    <property type="match status" value="1"/>
</dbReference>
<dbReference type="GO" id="GO:0016887">
    <property type="term" value="F:ATP hydrolysis activity"/>
    <property type="evidence" value="ECO:0007669"/>
    <property type="project" value="InterPro"/>
</dbReference>
<name>A0A6G8Q4E5_9ACTN</name>
<keyword evidence="9" id="KW-1185">Reference proteome</keyword>
<dbReference type="InterPro" id="IPR050086">
    <property type="entry name" value="MetN_ABC_transporter-like"/>
</dbReference>
<keyword evidence="1" id="KW-0813">Transport</keyword>
<evidence type="ECO:0000256" key="5">
    <source>
        <dbReference type="ARBA" id="ARBA00022967"/>
    </source>
</evidence>
<reference evidence="8 9" key="1">
    <citation type="submission" date="2019-10" db="EMBL/GenBank/DDBJ databases">
        <title>Rubrobacter sp nov SCSIO 52090 isolated from a deep-sea sediment in the South China Sea.</title>
        <authorList>
            <person name="Chen R.W."/>
        </authorList>
    </citation>
    <scope>NUCLEOTIDE SEQUENCE [LARGE SCALE GENOMIC DNA]</scope>
    <source>
        <strain evidence="8 9">SCSIO 52909</strain>
    </source>
</reference>
<feature type="domain" description="ABC transporter" evidence="7">
    <location>
        <begin position="5"/>
        <end position="249"/>
    </location>
</feature>
<evidence type="ECO:0000259" key="7">
    <source>
        <dbReference type="PROSITE" id="PS50893"/>
    </source>
</evidence>
<protein>
    <submittedName>
        <fullName evidence="8">Phosphonate ABC transporter ATP-binding protein</fullName>
    </submittedName>
</protein>
<keyword evidence="6" id="KW-0472">Membrane</keyword>
<dbReference type="AlphaFoldDB" id="A0A6G8Q4E5"/>
<dbReference type="SMART" id="SM00382">
    <property type="entry name" value="AAA"/>
    <property type="match status" value="1"/>
</dbReference>
<dbReference type="PROSITE" id="PS50893">
    <property type="entry name" value="ABC_TRANSPORTER_2"/>
    <property type="match status" value="1"/>
</dbReference>
<dbReference type="SUPFAM" id="SSF52540">
    <property type="entry name" value="P-loop containing nucleoside triphosphate hydrolases"/>
    <property type="match status" value="1"/>
</dbReference>
<evidence type="ECO:0000313" key="9">
    <source>
        <dbReference type="Proteomes" id="UP000501452"/>
    </source>
</evidence>
<dbReference type="PANTHER" id="PTHR43166">
    <property type="entry name" value="AMINO ACID IMPORT ATP-BINDING PROTEIN"/>
    <property type="match status" value="1"/>
</dbReference>
<keyword evidence="3" id="KW-0547">Nucleotide-binding</keyword>
<evidence type="ECO:0000256" key="2">
    <source>
        <dbReference type="ARBA" id="ARBA00022475"/>
    </source>
</evidence>
<dbReference type="Pfam" id="PF00005">
    <property type="entry name" value="ABC_tran"/>
    <property type="match status" value="1"/>
</dbReference>
<proteinExistence type="predicted"/>
<dbReference type="InterPro" id="IPR012693">
    <property type="entry name" value="ABC_transpr_PhnC"/>
</dbReference>
<dbReference type="GO" id="GO:0016020">
    <property type="term" value="C:membrane"/>
    <property type="evidence" value="ECO:0007669"/>
    <property type="project" value="InterPro"/>
</dbReference>
<evidence type="ECO:0000256" key="6">
    <source>
        <dbReference type="ARBA" id="ARBA00023136"/>
    </source>
</evidence>